<evidence type="ECO:0000313" key="11">
    <source>
        <dbReference type="Proteomes" id="UP000007879"/>
    </source>
</evidence>
<dbReference type="InParanoid" id="A0A1X7UE46"/>
<feature type="domain" description="C2H2-type" evidence="9">
    <location>
        <begin position="252"/>
        <end position="281"/>
    </location>
</feature>
<accession>A0A1X7UE46</accession>
<evidence type="ECO:0000256" key="6">
    <source>
        <dbReference type="ARBA" id="ARBA00023242"/>
    </source>
</evidence>
<dbReference type="AlphaFoldDB" id="A0A1X7UE46"/>
<feature type="region of interest" description="Disordered" evidence="8">
    <location>
        <begin position="194"/>
        <end position="215"/>
    </location>
</feature>
<comment type="subcellular location">
    <subcellularLocation>
        <location evidence="1">Nucleus</location>
    </subcellularLocation>
</comment>
<evidence type="ECO:0000256" key="3">
    <source>
        <dbReference type="ARBA" id="ARBA00022737"/>
    </source>
</evidence>
<name>A0A1X7UE46_AMPQE</name>
<evidence type="ECO:0000313" key="10">
    <source>
        <dbReference type="EnsemblMetazoa" id="Aqu2.1.25743_001"/>
    </source>
</evidence>
<organism evidence="10">
    <name type="scientific">Amphimedon queenslandica</name>
    <name type="common">Sponge</name>
    <dbReference type="NCBI Taxonomy" id="400682"/>
    <lineage>
        <taxon>Eukaryota</taxon>
        <taxon>Metazoa</taxon>
        <taxon>Porifera</taxon>
        <taxon>Demospongiae</taxon>
        <taxon>Heteroscleromorpha</taxon>
        <taxon>Haplosclerida</taxon>
        <taxon>Niphatidae</taxon>
        <taxon>Amphimedon</taxon>
    </lineage>
</organism>
<dbReference type="FunFam" id="3.30.160.60:FF:000021">
    <property type="entry name" value="Basic krueppel-like factor 3"/>
    <property type="match status" value="1"/>
</dbReference>
<dbReference type="InterPro" id="IPR013087">
    <property type="entry name" value="Znf_C2H2_type"/>
</dbReference>
<dbReference type="GO" id="GO:0008270">
    <property type="term" value="F:zinc ion binding"/>
    <property type="evidence" value="ECO:0007669"/>
    <property type="project" value="UniProtKB-KW"/>
</dbReference>
<dbReference type="PROSITE" id="PS00028">
    <property type="entry name" value="ZINC_FINGER_C2H2_1"/>
    <property type="match status" value="3"/>
</dbReference>
<dbReference type="STRING" id="400682.A0A1X7UE46"/>
<evidence type="ECO:0000256" key="5">
    <source>
        <dbReference type="ARBA" id="ARBA00022833"/>
    </source>
</evidence>
<dbReference type="eggNOG" id="KOG1721">
    <property type="taxonomic scope" value="Eukaryota"/>
</dbReference>
<dbReference type="SUPFAM" id="SSF57667">
    <property type="entry name" value="beta-beta-alpha zinc fingers"/>
    <property type="match status" value="2"/>
</dbReference>
<gene>
    <name evidence="10" type="primary">100641597</name>
</gene>
<feature type="domain" description="C2H2-type" evidence="9">
    <location>
        <begin position="312"/>
        <end position="335"/>
    </location>
</feature>
<dbReference type="GO" id="GO:0000981">
    <property type="term" value="F:DNA-binding transcription factor activity, RNA polymerase II-specific"/>
    <property type="evidence" value="ECO:0007669"/>
    <property type="project" value="TreeGrafter"/>
</dbReference>
<reference evidence="11" key="1">
    <citation type="journal article" date="2010" name="Nature">
        <title>The Amphimedon queenslandica genome and the evolution of animal complexity.</title>
        <authorList>
            <person name="Srivastava M."/>
            <person name="Simakov O."/>
            <person name="Chapman J."/>
            <person name="Fahey B."/>
            <person name="Gauthier M.E."/>
            <person name="Mitros T."/>
            <person name="Richards G.S."/>
            <person name="Conaco C."/>
            <person name="Dacre M."/>
            <person name="Hellsten U."/>
            <person name="Larroux C."/>
            <person name="Putnam N.H."/>
            <person name="Stanke M."/>
            <person name="Adamska M."/>
            <person name="Darling A."/>
            <person name="Degnan S.M."/>
            <person name="Oakley T.H."/>
            <person name="Plachetzki D.C."/>
            <person name="Zhai Y."/>
            <person name="Adamski M."/>
            <person name="Calcino A."/>
            <person name="Cummins S.F."/>
            <person name="Goodstein D.M."/>
            <person name="Harris C."/>
            <person name="Jackson D.J."/>
            <person name="Leys S.P."/>
            <person name="Shu S."/>
            <person name="Woodcroft B.J."/>
            <person name="Vervoort M."/>
            <person name="Kosik K.S."/>
            <person name="Manning G."/>
            <person name="Degnan B.M."/>
            <person name="Rokhsar D.S."/>
        </authorList>
    </citation>
    <scope>NUCLEOTIDE SEQUENCE [LARGE SCALE GENOMIC DNA]</scope>
</reference>
<keyword evidence="11" id="KW-1185">Reference proteome</keyword>
<dbReference type="OrthoDB" id="4748970at2759"/>
<dbReference type="KEGG" id="aqu:100641597"/>
<keyword evidence="5" id="KW-0862">Zinc</keyword>
<evidence type="ECO:0000259" key="9">
    <source>
        <dbReference type="PROSITE" id="PS50157"/>
    </source>
</evidence>
<protein>
    <recommendedName>
        <fullName evidence="9">C2H2-type domain-containing protein</fullName>
    </recommendedName>
</protein>
<keyword evidence="2" id="KW-0479">Metal-binding</keyword>
<dbReference type="PANTHER" id="PTHR23235">
    <property type="entry name" value="KRUEPPEL-LIKE TRANSCRIPTION FACTOR"/>
    <property type="match status" value="1"/>
</dbReference>
<dbReference type="EnsemblMetazoa" id="Aqu2.1.25743_001">
    <property type="protein sequence ID" value="Aqu2.1.25743_001"/>
    <property type="gene ID" value="Aqu2.1.25743"/>
</dbReference>
<sequence length="335" mass="37397">MAVAVHQVHTRPVGHPYGPIQQQVQSGALFGYTGGSRYYSFNGASPSPPPEANGYYHDLDEDAFHSDEELQKTQQEMECYLGGRPASSTSSVLTPPPPVSSLDEIFRDIDIPNGGPVIKSEYNAHSSCKMAASLESVKIKTEQQQQYYHDVKYQQQQYIVGGHYPPPPPPANTTVNINLNYSAAMYSTTAPLTHYPMSPPSSNPSSPKDGQYPGPLVGLQPAPAATSYAAPFDVMSAVYYYSKPPQRNKRVHRCSYPGCNKVYTKSSHLKAHQRTHTGEKPYKCTWEGCNWKFARSDELTRHYRKHTGVKPFKCPHCDRAFARSDHLALHLKRHQ</sequence>
<feature type="domain" description="C2H2-type" evidence="9">
    <location>
        <begin position="282"/>
        <end position="311"/>
    </location>
</feature>
<keyword evidence="3" id="KW-0677">Repeat</keyword>
<dbReference type="FunFam" id="3.30.160.60:FF:000624">
    <property type="entry name" value="zinc finger protein 697"/>
    <property type="match status" value="1"/>
</dbReference>
<dbReference type="FunFam" id="3.30.160.60:FF:000018">
    <property type="entry name" value="Krueppel-like factor 15"/>
    <property type="match status" value="1"/>
</dbReference>
<evidence type="ECO:0000256" key="4">
    <source>
        <dbReference type="ARBA" id="ARBA00022771"/>
    </source>
</evidence>
<dbReference type="Proteomes" id="UP000007879">
    <property type="component" value="Unassembled WGS sequence"/>
</dbReference>
<dbReference type="GO" id="GO:0000978">
    <property type="term" value="F:RNA polymerase II cis-regulatory region sequence-specific DNA binding"/>
    <property type="evidence" value="ECO:0007669"/>
    <property type="project" value="TreeGrafter"/>
</dbReference>
<dbReference type="PROSITE" id="PS50157">
    <property type="entry name" value="ZINC_FINGER_C2H2_2"/>
    <property type="match status" value="3"/>
</dbReference>
<dbReference type="SMART" id="SM00355">
    <property type="entry name" value="ZnF_C2H2"/>
    <property type="match status" value="3"/>
</dbReference>
<reference evidence="10" key="2">
    <citation type="submission" date="2017-05" db="UniProtKB">
        <authorList>
            <consortium name="EnsemblMetazoa"/>
        </authorList>
    </citation>
    <scope>IDENTIFICATION</scope>
</reference>
<dbReference type="InterPro" id="IPR036236">
    <property type="entry name" value="Znf_C2H2_sf"/>
</dbReference>
<keyword evidence="4 7" id="KW-0863">Zinc-finger</keyword>
<keyword evidence="6" id="KW-0539">Nucleus</keyword>
<evidence type="ECO:0000256" key="7">
    <source>
        <dbReference type="PROSITE-ProRule" id="PRU00042"/>
    </source>
</evidence>
<dbReference type="Gene3D" id="3.30.160.60">
    <property type="entry name" value="Classic Zinc Finger"/>
    <property type="match status" value="3"/>
</dbReference>
<dbReference type="EnsemblMetazoa" id="XM_003388267.3">
    <property type="protein sequence ID" value="XP_003388315.1"/>
    <property type="gene ID" value="LOC100641597"/>
</dbReference>
<dbReference type="GO" id="GO:0005634">
    <property type="term" value="C:nucleus"/>
    <property type="evidence" value="ECO:0007669"/>
    <property type="project" value="UniProtKB-SubCell"/>
</dbReference>
<evidence type="ECO:0000256" key="1">
    <source>
        <dbReference type="ARBA" id="ARBA00004123"/>
    </source>
</evidence>
<evidence type="ECO:0000256" key="2">
    <source>
        <dbReference type="ARBA" id="ARBA00022723"/>
    </source>
</evidence>
<dbReference type="PANTHER" id="PTHR23235:SF166">
    <property type="entry name" value="DENDRITIC ARBOR REDUCTION PROTEIN 1"/>
    <property type="match status" value="1"/>
</dbReference>
<dbReference type="Pfam" id="PF00096">
    <property type="entry name" value="zf-C2H2"/>
    <property type="match status" value="3"/>
</dbReference>
<proteinExistence type="predicted"/>
<evidence type="ECO:0000256" key="8">
    <source>
        <dbReference type="SAM" id="MobiDB-lite"/>
    </source>
</evidence>